<dbReference type="InterPro" id="IPR004570">
    <property type="entry name" value="Phosphatidylglycerol_P_synth"/>
</dbReference>
<dbReference type="GO" id="GO:0046474">
    <property type="term" value="P:glycerophospholipid biosynthetic process"/>
    <property type="evidence" value="ECO:0007669"/>
    <property type="project" value="TreeGrafter"/>
</dbReference>
<feature type="transmembrane region" description="Helical" evidence="13">
    <location>
        <begin position="163"/>
        <end position="183"/>
    </location>
</feature>
<dbReference type="PROSITE" id="PS00379">
    <property type="entry name" value="CDP_ALCOHOL_P_TRANSF"/>
    <property type="match status" value="1"/>
</dbReference>
<evidence type="ECO:0000256" key="4">
    <source>
        <dbReference type="ARBA" id="ARBA00022679"/>
    </source>
</evidence>
<evidence type="ECO:0000256" key="12">
    <source>
        <dbReference type="SAM" id="MobiDB-lite"/>
    </source>
</evidence>
<keyword evidence="9" id="KW-0594">Phospholipid biosynthesis</keyword>
<evidence type="ECO:0000256" key="5">
    <source>
        <dbReference type="ARBA" id="ARBA00022692"/>
    </source>
</evidence>
<dbReference type="InterPro" id="IPR048254">
    <property type="entry name" value="CDP_ALCOHOL_P_TRANSF_CS"/>
</dbReference>
<evidence type="ECO:0000256" key="13">
    <source>
        <dbReference type="SAM" id="Phobius"/>
    </source>
</evidence>
<evidence type="ECO:0000256" key="6">
    <source>
        <dbReference type="ARBA" id="ARBA00022989"/>
    </source>
</evidence>
<keyword evidence="6 13" id="KW-1133">Transmembrane helix</keyword>
<feature type="transmembrane region" description="Helical" evidence="13">
    <location>
        <begin position="132"/>
        <end position="151"/>
    </location>
</feature>
<dbReference type="GO" id="GO:0016020">
    <property type="term" value="C:membrane"/>
    <property type="evidence" value="ECO:0007669"/>
    <property type="project" value="UniProtKB-SubCell"/>
</dbReference>
<evidence type="ECO:0000256" key="3">
    <source>
        <dbReference type="ARBA" id="ARBA00022516"/>
    </source>
</evidence>
<comment type="similarity">
    <text evidence="2 11">Belongs to the CDP-alcohol phosphatidyltransferase class-I family.</text>
</comment>
<dbReference type="PANTHER" id="PTHR14269">
    <property type="entry name" value="CDP-DIACYLGLYCEROL--GLYCEROL-3-PHOSPHATE 3-PHOSPHATIDYLTRANSFERASE-RELATED"/>
    <property type="match status" value="1"/>
</dbReference>
<organism evidence="14 15">
    <name type="scientific">Streptomyces capoamus</name>
    <dbReference type="NCBI Taxonomy" id="68183"/>
    <lineage>
        <taxon>Bacteria</taxon>
        <taxon>Bacillati</taxon>
        <taxon>Actinomycetota</taxon>
        <taxon>Actinomycetes</taxon>
        <taxon>Kitasatosporales</taxon>
        <taxon>Streptomycetaceae</taxon>
        <taxon>Streptomyces</taxon>
    </lineage>
</organism>
<dbReference type="Proteomes" id="UP000619355">
    <property type="component" value="Unassembled WGS sequence"/>
</dbReference>
<evidence type="ECO:0000256" key="7">
    <source>
        <dbReference type="ARBA" id="ARBA00023098"/>
    </source>
</evidence>
<keyword evidence="10" id="KW-1208">Phospholipid metabolism</keyword>
<accession>A0A919F0U3</accession>
<dbReference type="InterPro" id="IPR043130">
    <property type="entry name" value="CDP-OH_PTrfase_TM_dom"/>
</dbReference>
<dbReference type="InterPro" id="IPR000462">
    <property type="entry name" value="CDP-OH_P_trans"/>
</dbReference>
<reference evidence="15" key="1">
    <citation type="journal article" date="2019" name="Int. J. Syst. Evol. Microbiol.">
        <title>The Global Catalogue of Microorganisms (GCM) 10K type strain sequencing project: providing services to taxonomists for standard genome sequencing and annotation.</title>
        <authorList>
            <consortium name="The Broad Institute Genomics Platform"/>
            <consortium name="The Broad Institute Genome Sequencing Center for Infectious Disease"/>
            <person name="Wu L."/>
            <person name="Ma J."/>
        </authorList>
    </citation>
    <scope>NUCLEOTIDE SEQUENCE [LARGE SCALE GENOMIC DNA]</scope>
    <source>
        <strain evidence="15">JCM 4253</strain>
    </source>
</reference>
<evidence type="ECO:0000256" key="9">
    <source>
        <dbReference type="ARBA" id="ARBA00023209"/>
    </source>
</evidence>
<keyword evidence="4 11" id="KW-0808">Transferase</keyword>
<dbReference type="Pfam" id="PF01066">
    <property type="entry name" value="CDP-OH_P_transf"/>
    <property type="match status" value="1"/>
</dbReference>
<name>A0A919F0U3_9ACTN</name>
<feature type="region of interest" description="Disordered" evidence="12">
    <location>
        <begin position="196"/>
        <end position="225"/>
    </location>
</feature>
<keyword evidence="5 13" id="KW-0812">Transmembrane</keyword>
<evidence type="ECO:0000256" key="11">
    <source>
        <dbReference type="RuleBase" id="RU003750"/>
    </source>
</evidence>
<gene>
    <name evidence="14" type="ORF">GCM10018980_60250</name>
</gene>
<dbReference type="PIRSF" id="PIRSF000847">
    <property type="entry name" value="Phos_ph_gly_syn"/>
    <property type="match status" value="1"/>
</dbReference>
<dbReference type="PANTHER" id="PTHR14269:SF62">
    <property type="entry name" value="CDP-DIACYLGLYCEROL--GLYCEROL-3-PHOSPHATE 3-PHOSPHATIDYLTRANSFERASE 1, CHLOROPLASTIC"/>
    <property type="match status" value="1"/>
</dbReference>
<protein>
    <submittedName>
        <fullName evidence="14">CDP-diacylglycerol--glycerol-3-phosphate 3-phosphatidyltransferase</fullName>
    </submittedName>
</protein>
<sequence>MEESHLDKVLTIPNALSALRVAGVPVFLWLVLQPYFGNASLDGWAIALLAVSGATDYLDGKLARRWNQVTRLGQVLDPAADRLYTLSTLLALLLRDIIPWWFLVLLLARDAFMALNIASLRKIGYGPLKVNFMGKAATFNLMYAFPLLLLADGGDSLAEFARVVGWALAIWGAGLYWWSAGLYTAQVRRLRSTAPGAGRTPGAVEDPAQDLGSPPLRGSHESRES</sequence>
<feature type="transmembrane region" description="Helical" evidence="13">
    <location>
        <begin position="12"/>
        <end position="32"/>
    </location>
</feature>
<keyword evidence="8 13" id="KW-0472">Membrane</keyword>
<keyword evidence="3" id="KW-0444">Lipid biosynthesis</keyword>
<dbReference type="Gene3D" id="1.20.120.1760">
    <property type="match status" value="1"/>
</dbReference>
<dbReference type="InterPro" id="IPR050324">
    <property type="entry name" value="CDP-alcohol_PTase-I"/>
</dbReference>
<evidence type="ECO:0000313" key="14">
    <source>
        <dbReference type="EMBL" id="GHG67247.1"/>
    </source>
</evidence>
<dbReference type="AlphaFoldDB" id="A0A919F0U3"/>
<evidence type="ECO:0000256" key="10">
    <source>
        <dbReference type="ARBA" id="ARBA00023264"/>
    </source>
</evidence>
<proteinExistence type="inferred from homology"/>
<evidence type="ECO:0000256" key="1">
    <source>
        <dbReference type="ARBA" id="ARBA00004141"/>
    </source>
</evidence>
<evidence type="ECO:0000313" key="15">
    <source>
        <dbReference type="Proteomes" id="UP000619355"/>
    </source>
</evidence>
<dbReference type="EMBL" id="BNBF01000022">
    <property type="protein sequence ID" value="GHG67247.1"/>
    <property type="molecule type" value="Genomic_DNA"/>
</dbReference>
<comment type="subcellular location">
    <subcellularLocation>
        <location evidence="1">Membrane</location>
        <topology evidence="1">Multi-pass membrane protein</topology>
    </subcellularLocation>
</comment>
<evidence type="ECO:0000256" key="2">
    <source>
        <dbReference type="ARBA" id="ARBA00010441"/>
    </source>
</evidence>
<dbReference type="GO" id="GO:0008444">
    <property type="term" value="F:CDP-diacylglycerol-glycerol-3-phosphate 3-phosphatidyltransferase activity"/>
    <property type="evidence" value="ECO:0007669"/>
    <property type="project" value="InterPro"/>
</dbReference>
<dbReference type="RefSeq" id="WP_229900566.1">
    <property type="nucleotide sequence ID" value="NZ_BNBF01000022.1"/>
</dbReference>
<comment type="caution">
    <text evidence="14">The sequence shown here is derived from an EMBL/GenBank/DDBJ whole genome shotgun (WGS) entry which is preliminary data.</text>
</comment>
<keyword evidence="7" id="KW-0443">Lipid metabolism</keyword>
<evidence type="ECO:0000256" key="8">
    <source>
        <dbReference type="ARBA" id="ARBA00023136"/>
    </source>
</evidence>
<keyword evidence="15" id="KW-1185">Reference proteome</keyword>